<evidence type="ECO:0000256" key="6">
    <source>
        <dbReference type="ARBA" id="ARBA00022847"/>
    </source>
</evidence>
<dbReference type="GO" id="GO:0015141">
    <property type="term" value="F:succinate transmembrane transporter activity"/>
    <property type="evidence" value="ECO:0007669"/>
    <property type="project" value="TreeGrafter"/>
</dbReference>
<keyword evidence="5 9" id="KW-0812">Transmembrane</keyword>
<gene>
    <name evidence="10" type="primary">dctA-2</name>
    <name evidence="10" type="ORF">ANI02nite_25470</name>
</gene>
<evidence type="ECO:0000313" key="10">
    <source>
        <dbReference type="EMBL" id="GEN60663.1"/>
    </source>
</evidence>
<feature type="transmembrane region" description="Helical" evidence="9">
    <location>
        <begin position="149"/>
        <end position="169"/>
    </location>
</feature>
<feature type="transmembrane region" description="Helical" evidence="9">
    <location>
        <begin position="7"/>
        <end position="32"/>
    </location>
</feature>
<organism evidence="10 11">
    <name type="scientific">Acetobacter nitrogenifigens DSM 23921 = NBRC 105050</name>
    <dbReference type="NCBI Taxonomy" id="1120919"/>
    <lineage>
        <taxon>Bacteria</taxon>
        <taxon>Pseudomonadati</taxon>
        <taxon>Pseudomonadota</taxon>
        <taxon>Alphaproteobacteria</taxon>
        <taxon>Acetobacterales</taxon>
        <taxon>Acetobacteraceae</taxon>
        <taxon>Acetobacter</taxon>
    </lineage>
</organism>
<dbReference type="SUPFAM" id="SSF118215">
    <property type="entry name" value="Proton glutamate symport protein"/>
    <property type="match status" value="1"/>
</dbReference>
<dbReference type="OrthoDB" id="9766690at2"/>
<dbReference type="FunFam" id="1.10.3860.10:FF:000001">
    <property type="entry name" value="C4-dicarboxylate transport protein"/>
    <property type="match status" value="1"/>
</dbReference>
<dbReference type="PANTHER" id="PTHR42865">
    <property type="entry name" value="PROTON/GLUTAMATE-ASPARTATE SYMPORTER"/>
    <property type="match status" value="1"/>
</dbReference>
<evidence type="ECO:0000256" key="7">
    <source>
        <dbReference type="ARBA" id="ARBA00022989"/>
    </source>
</evidence>
<feature type="transmembrane region" description="Helical" evidence="9">
    <location>
        <begin position="218"/>
        <end position="240"/>
    </location>
</feature>
<proteinExistence type="inferred from homology"/>
<dbReference type="GO" id="GO:0005886">
    <property type="term" value="C:plasma membrane"/>
    <property type="evidence" value="ECO:0007669"/>
    <property type="project" value="UniProtKB-SubCell"/>
</dbReference>
<keyword evidence="7 9" id="KW-1133">Transmembrane helix</keyword>
<keyword evidence="11" id="KW-1185">Reference proteome</keyword>
<protein>
    <submittedName>
        <fullName evidence="10">C4-dicarboxylate transporter DctA</fullName>
    </submittedName>
</protein>
<evidence type="ECO:0000256" key="9">
    <source>
        <dbReference type="SAM" id="Phobius"/>
    </source>
</evidence>
<dbReference type="RefSeq" id="WP_026398292.1">
    <property type="nucleotide sequence ID" value="NZ_AUBI01000011.1"/>
</dbReference>
<dbReference type="Proteomes" id="UP000321635">
    <property type="component" value="Unassembled WGS sequence"/>
</dbReference>
<keyword evidence="3" id="KW-0813">Transport</keyword>
<accession>A0A511XCG8</accession>
<dbReference type="STRING" id="1120919.GCA_000429165_02649"/>
<keyword evidence="4" id="KW-1003">Cell membrane</keyword>
<dbReference type="GO" id="GO:0070778">
    <property type="term" value="P:L-aspartate transmembrane transport"/>
    <property type="evidence" value="ECO:0007669"/>
    <property type="project" value="TreeGrafter"/>
</dbReference>
<evidence type="ECO:0000256" key="3">
    <source>
        <dbReference type="ARBA" id="ARBA00022448"/>
    </source>
</evidence>
<dbReference type="Gene3D" id="1.10.3860.10">
    <property type="entry name" value="Sodium:dicarboxylate symporter"/>
    <property type="match status" value="1"/>
</dbReference>
<evidence type="ECO:0000256" key="4">
    <source>
        <dbReference type="ARBA" id="ARBA00022475"/>
    </source>
</evidence>
<feature type="transmembrane region" description="Helical" evidence="9">
    <location>
        <begin position="190"/>
        <end position="212"/>
    </location>
</feature>
<evidence type="ECO:0000256" key="8">
    <source>
        <dbReference type="ARBA" id="ARBA00023136"/>
    </source>
</evidence>
<dbReference type="Pfam" id="PF00375">
    <property type="entry name" value="SDF"/>
    <property type="match status" value="1"/>
</dbReference>
<comment type="similarity">
    <text evidence="2">Belongs to the dicarboxylate/amino acid:cation symporter (DAACS) (TC 2.A.23) family.</text>
</comment>
<evidence type="ECO:0000256" key="1">
    <source>
        <dbReference type="ARBA" id="ARBA00004429"/>
    </source>
</evidence>
<dbReference type="EMBL" id="BJYF01000020">
    <property type="protein sequence ID" value="GEN60663.1"/>
    <property type="molecule type" value="Genomic_DNA"/>
</dbReference>
<dbReference type="InterPro" id="IPR001991">
    <property type="entry name" value="Na-dicarboxylate_symporter"/>
</dbReference>
<name>A0A511XCG8_9PROT</name>
<dbReference type="NCBIfam" id="NF002461">
    <property type="entry name" value="PRK01663.1"/>
    <property type="match status" value="1"/>
</dbReference>
<sequence>MRLLRHLYVQVILAVVAGGLLGFFAPSFAVSLKPLSDVFINMIRMVLLPVIFGTVVLGIARMENMRELGRVGIKSLAYFEVSSTLALLVGMTVVNIVRPGAGIHANPHSFNADAVKQYTAAAESHTGIVDFLVGVVPSNVVESFARGNILQILFFSLLLGVALAQVGDASKPFMNTLHSFLEAVFRIVNMVMRVAPLGALGAVAFTIGRYGVGSLMSIGLVLVCVYITCLLFAILSFGLIGRLVGFSSLRFLNFIKDEIFTVFGTCSSESVLPQLMRKLEMAGVPSSVVGLVLPGGLTFNACGSAIYFTVGALFIAQATDVPLSFLDQLTVLGVLLLTSKGSAGVAGAGFVTLAATLGALHKIPVSGLVLLLGVDRFMAEARSVTNTISNAFGAVAVAAWEGVLDRKKFLEVLQGGAEVDGEFAAQPVHVPDGVLQRATPVSGRQ</sequence>
<comment type="caution">
    <text evidence="10">The sequence shown here is derived from an EMBL/GenBank/DDBJ whole genome shotgun (WGS) entry which is preliminary data.</text>
</comment>
<dbReference type="GO" id="GO:0015138">
    <property type="term" value="F:fumarate transmembrane transporter activity"/>
    <property type="evidence" value="ECO:0007669"/>
    <property type="project" value="TreeGrafter"/>
</dbReference>
<comment type="subcellular location">
    <subcellularLocation>
        <location evidence="1">Cell inner membrane</location>
        <topology evidence="1">Multi-pass membrane protein</topology>
    </subcellularLocation>
</comment>
<dbReference type="GO" id="GO:0015366">
    <property type="term" value="F:malate:proton symporter activity"/>
    <property type="evidence" value="ECO:0007669"/>
    <property type="project" value="TreeGrafter"/>
</dbReference>
<dbReference type="InterPro" id="IPR036458">
    <property type="entry name" value="Na:dicarbo_symporter_sf"/>
</dbReference>
<keyword evidence="6" id="KW-0769">Symport</keyword>
<feature type="transmembrane region" description="Helical" evidence="9">
    <location>
        <begin position="76"/>
        <end position="97"/>
    </location>
</feature>
<dbReference type="AlphaFoldDB" id="A0A511XCG8"/>
<dbReference type="PANTHER" id="PTHR42865:SF1">
    <property type="entry name" value="AEROBIC C4-DICARBOXYLATE TRANSPORT PROTEIN"/>
    <property type="match status" value="1"/>
</dbReference>
<feature type="transmembrane region" description="Helical" evidence="9">
    <location>
        <begin position="38"/>
        <end position="60"/>
    </location>
</feature>
<keyword evidence="8 9" id="KW-0472">Membrane</keyword>
<evidence type="ECO:0000256" key="2">
    <source>
        <dbReference type="ARBA" id="ARBA00006148"/>
    </source>
</evidence>
<reference evidence="10 11" key="1">
    <citation type="submission" date="2019-07" db="EMBL/GenBank/DDBJ databases">
        <title>Whole genome shotgun sequence of Acetobacter nitrogenifigens NBRC 105050.</title>
        <authorList>
            <person name="Hosoyama A."/>
            <person name="Uohara A."/>
            <person name="Ohji S."/>
            <person name="Ichikawa N."/>
        </authorList>
    </citation>
    <scope>NUCLEOTIDE SEQUENCE [LARGE SCALE GENOMIC DNA]</scope>
    <source>
        <strain evidence="10 11">NBRC 105050</strain>
    </source>
</reference>
<evidence type="ECO:0000313" key="11">
    <source>
        <dbReference type="Proteomes" id="UP000321635"/>
    </source>
</evidence>
<evidence type="ECO:0000256" key="5">
    <source>
        <dbReference type="ARBA" id="ARBA00022692"/>
    </source>
</evidence>
<dbReference type="PRINTS" id="PR00173">
    <property type="entry name" value="EDTRNSPORT"/>
</dbReference>